<dbReference type="EMBL" id="CAEZUR010000133">
    <property type="protein sequence ID" value="CAB4616576.1"/>
    <property type="molecule type" value="Genomic_DNA"/>
</dbReference>
<protein>
    <submittedName>
        <fullName evidence="1">Unannotated protein</fullName>
    </submittedName>
</protein>
<gene>
    <name evidence="1" type="ORF">UFOPK1843_01165</name>
</gene>
<proteinExistence type="predicted"/>
<dbReference type="AlphaFoldDB" id="A0A6J6HU39"/>
<sequence>MIALGFAVLANQNNVDALFSVVDFYSLGFAVLDQLEAVTGVYLLEGNG</sequence>
<name>A0A6J6HU39_9ZZZZ</name>
<reference evidence="1" key="1">
    <citation type="submission" date="2020-05" db="EMBL/GenBank/DDBJ databases">
        <authorList>
            <person name="Chiriac C."/>
            <person name="Salcher M."/>
            <person name="Ghai R."/>
            <person name="Kavagutti S V."/>
        </authorList>
    </citation>
    <scope>NUCLEOTIDE SEQUENCE</scope>
</reference>
<evidence type="ECO:0000313" key="1">
    <source>
        <dbReference type="EMBL" id="CAB4616576.1"/>
    </source>
</evidence>
<organism evidence="1">
    <name type="scientific">freshwater metagenome</name>
    <dbReference type="NCBI Taxonomy" id="449393"/>
    <lineage>
        <taxon>unclassified sequences</taxon>
        <taxon>metagenomes</taxon>
        <taxon>ecological metagenomes</taxon>
    </lineage>
</organism>
<accession>A0A6J6HU39</accession>